<dbReference type="Proteomes" id="UP001316803">
    <property type="component" value="Unassembled WGS sequence"/>
</dbReference>
<dbReference type="Pfam" id="PF12706">
    <property type="entry name" value="Lactamase_B_2"/>
    <property type="match status" value="1"/>
</dbReference>
<dbReference type="PANTHER" id="PTHR15032">
    <property type="entry name" value="N-ACYL-PHOSPHATIDYLETHANOLAMINE-HYDROLYZING PHOSPHOLIPASE D"/>
    <property type="match status" value="1"/>
</dbReference>
<dbReference type="GO" id="GO:0070290">
    <property type="term" value="F:N-acylphosphatidylethanolamine-specific phospholipase D activity"/>
    <property type="evidence" value="ECO:0007669"/>
    <property type="project" value="TreeGrafter"/>
</dbReference>
<evidence type="ECO:0000256" key="1">
    <source>
        <dbReference type="SAM" id="MobiDB-lite"/>
    </source>
</evidence>
<dbReference type="Gene3D" id="3.60.15.10">
    <property type="entry name" value="Ribonuclease Z/Hydroxyacylglutathione hydrolase-like"/>
    <property type="match status" value="1"/>
</dbReference>
<feature type="domain" description="Metallo-beta-lactamase" evidence="2">
    <location>
        <begin position="113"/>
        <end position="316"/>
    </location>
</feature>
<dbReference type="GO" id="GO:0070292">
    <property type="term" value="P:N-acylphosphatidylethanolamine metabolic process"/>
    <property type="evidence" value="ECO:0007669"/>
    <property type="project" value="TreeGrafter"/>
</dbReference>
<dbReference type="GO" id="GO:0005737">
    <property type="term" value="C:cytoplasm"/>
    <property type="evidence" value="ECO:0007669"/>
    <property type="project" value="TreeGrafter"/>
</dbReference>
<organism evidence="3 4">
    <name type="scientific">Knufia fluminis</name>
    <dbReference type="NCBI Taxonomy" id="191047"/>
    <lineage>
        <taxon>Eukaryota</taxon>
        <taxon>Fungi</taxon>
        <taxon>Dikarya</taxon>
        <taxon>Ascomycota</taxon>
        <taxon>Pezizomycotina</taxon>
        <taxon>Eurotiomycetes</taxon>
        <taxon>Chaetothyriomycetidae</taxon>
        <taxon>Chaetothyriales</taxon>
        <taxon>Trichomeriaceae</taxon>
        <taxon>Knufia</taxon>
    </lineage>
</organism>
<evidence type="ECO:0000313" key="3">
    <source>
        <dbReference type="EMBL" id="KAK5956732.1"/>
    </source>
</evidence>
<evidence type="ECO:0000313" key="4">
    <source>
        <dbReference type="Proteomes" id="UP001316803"/>
    </source>
</evidence>
<dbReference type="InterPro" id="IPR036866">
    <property type="entry name" value="RibonucZ/Hydroxyglut_hydro"/>
</dbReference>
<dbReference type="InterPro" id="IPR001279">
    <property type="entry name" value="Metallo-B-lactamas"/>
</dbReference>
<reference evidence="3 4" key="1">
    <citation type="submission" date="2022-12" db="EMBL/GenBank/DDBJ databases">
        <title>Genomic features and morphological characterization of a novel Knufia sp. strain isolated from spacecraft assembly facility.</title>
        <authorList>
            <person name="Teixeira M."/>
            <person name="Chander A.M."/>
            <person name="Stajich J.E."/>
            <person name="Venkateswaran K."/>
        </authorList>
    </citation>
    <scope>NUCLEOTIDE SEQUENCE [LARGE SCALE GENOMIC DNA]</scope>
    <source>
        <strain evidence="3 4">FJI-L2-BK-P2</strain>
    </source>
</reference>
<gene>
    <name evidence="3" type="ORF">OHC33_002219</name>
</gene>
<dbReference type="EMBL" id="JAKLMC020000004">
    <property type="protein sequence ID" value="KAK5956732.1"/>
    <property type="molecule type" value="Genomic_DNA"/>
</dbReference>
<protein>
    <recommendedName>
        <fullName evidence="2">Metallo-beta-lactamase domain-containing protein</fullName>
    </recommendedName>
</protein>
<sequence>MTTHSDFTVTLLPPRNQQAQEPPAHHVGSPPTSFRNPWPSSQPIGFAKVFSTRFLRSADKNNIPVPAGRKGLVNVQKPDWGAASPNKLKATWIGHASFLIETSCVPGQAREVRILFDPVFSERTSPVQWLGPKRYTPTPCSVDELPEVDLIAISHNRYDHCDSWTITEIWRASKARNRTPLIACALGNKAFFTTLLPDLPVENTIELDWWHGIRLDIKAIGSINLICTPAQHTSARSATDKNKALWCSWIVQEPSSENAATISKSLFFAGDTGYRHVNSANPTDKEQESMPHCPVFKEIGDTYGPFDLALLPIGLY</sequence>
<feature type="region of interest" description="Disordered" evidence="1">
    <location>
        <begin position="1"/>
        <end position="38"/>
    </location>
</feature>
<dbReference type="PANTHER" id="PTHR15032:SF4">
    <property type="entry name" value="N-ACYL-PHOSPHATIDYLETHANOLAMINE-HYDROLYZING PHOSPHOLIPASE D"/>
    <property type="match status" value="1"/>
</dbReference>
<name>A0AAN8I6B9_9EURO</name>
<keyword evidence="4" id="KW-1185">Reference proteome</keyword>
<proteinExistence type="predicted"/>
<dbReference type="GO" id="GO:0070291">
    <property type="term" value="P:N-acylethanolamine metabolic process"/>
    <property type="evidence" value="ECO:0007669"/>
    <property type="project" value="TreeGrafter"/>
</dbReference>
<evidence type="ECO:0000259" key="2">
    <source>
        <dbReference type="Pfam" id="PF12706"/>
    </source>
</evidence>
<dbReference type="AlphaFoldDB" id="A0AAN8I6B9"/>
<dbReference type="SUPFAM" id="SSF56281">
    <property type="entry name" value="Metallo-hydrolase/oxidoreductase"/>
    <property type="match status" value="1"/>
</dbReference>
<comment type="caution">
    <text evidence="3">The sequence shown here is derived from an EMBL/GenBank/DDBJ whole genome shotgun (WGS) entry which is preliminary data.</text>
</comment>
<accession>A0AAN8I6B9</accession>